<dbReference type="KEGG" id="cqn:G7Y29_01550"/>
<dbReference type="Proteomes" id="UP000594586">
    <property type="component" value="Chromosome"/>
</dbReference>
<dbReference type="Pfam" id="PF03780">
    <property type="entry name" value="Asp23"/>
    <property type="match status" value="1"/>
</dbReference>
<evidence type="ECO:0000256" key="1">
    <source>
        <dbReference type="ARBA" id="ARBA00005721"/>
    </source>
</evidence>
<proteinExistence type="inferred from homology"/>
<reference evidence="3 4" key="1">
    <citation type="submission" date="2020-11" db="EMBL/GenBank/DDBJ databases">
        <title>Corynebacterium sp. MC1420.</title>
        <authorList>
            <person name="Zhou J."/>
        </authorList>
    </citation>
    <scope>NUCLEOTIDE SEQUENCE [LARGE SCALE GENOMIC DNA]</scope>
    <source>
        <strain evidence="3 4">MC1420</strain>
    </source>
</reference>
<evidence type="ECO:0000256" key="2">
    <source>
        <dbReference type="SAM" id="MobiDB-lite"/>
    </source>
</evidence>
<evidence type="ECO:0000313" key="3">
    <source>
        <dbReference type="EMBL" id="QPK83524.1"/>
    </source>
</evidence>
<evidence type="ECO:0000313" key="4">
    <source>
        <dbReference type="Proteomes" id="UP000594586"/>
    </source>
</evidence>
<gene>
    <name evidence="3" type="ORF">G7Y29_01550</name>
</gene>
<name>A0A7T0KNX3_9CORY</name>
<dbReference type="AlphaFoldDB" id="A0A7T0KNX3"/>
<organism evidence="3 4">
    <name type="scientific">Corynebacterium qintianiae</name>
    <dbReference type="NCBI Taxonomy" id="2709392"/>
    <lineage>
        <taxon>Bacteria</taxon>
        <taxon>Bacillati</taxon>
        <taxon>Actinomycetota</taxon>
        <taxon>Actinomycetes</taxon>
        <taxon>Mycobacteriales</taxon>
        <taxon>Corynebacteriaceae</taxon>
        <taxon>Corynebacterium</taxon>
    </lineage>
</organism>
<dbReference type="RefSeq" id="WP_165003471.1">
    <property type="nucleotide sequence ID" value="NZ_CP064955.1"/>
</dbReference>
<keyword evidence="4" id="KW-1185">Reference proteome</keyword>
<sequence length="206" mass="21557">MDPTSLHLSERAVERIAEAAVRGVPGSICLDAKLAGLAGRSLPRAHARLNKRAGTAAIETEIAVSYPSPVAAITDAIRAAVIAQVHTLTGMEVTRVNIKVADAKAGGAVTLHEVTEHPVAIDPIPVRVRSSSQRPERVSAPAPRPVRTGGLRPKQHELLSVGFTPAEVVDTFSAPPIDVAAPHTPAPTPLRPITIEPMVNAVVSTH</sequence>
<feature type="region of interest" description="Disordered" evidence="2">
    <location>
        <begin position="130"/>
        <end position="152"/>
    </location>
</feature>
<dbReference type="InterPro" id="IPR005531">
    <property type="entry name" value="Asp23"/>
</dbReference>
<dbReference type="EMBL" id="CP064955">
    <property type="protein sequence ID" value="QPK83524.1"/>
    <property type="molecule type" value="Genomic_DNA"/>
</dbReference>
<protein>
    <submittedName>
        <fullName evidence="3">Asp23/Gls24 family envelope stress response protein</fullName>
    </submittedName>
</protein>
<comment type="similarity">
    <text evidence="1">Belongs to the asp23 family.</text>
</comment>
<accession>A0A7T0KNX3</accession>